<evidence type="ECO:0000313" key="9">
    <source>
        <dbReference type="EMBL" id="MED6189013.1"/>
    </source>
</evidence>
<dbReference type="PANTHER" id="PTHR21654">
    <property type="entry name" value="FI21293P1"/>
    <property type="match status" value="1"/>
</dbReference>
<feature type="domain" description="Myb-like" evidence="8">
    <location>
        <begin position="84"/>
        <end position="149"/>
    </location>
</feature>
<keyword evidence="10" id="KW-1185">Reference proteome</keyword>
<evidence type="ECO:0000259" key="8">
    <source>
        <dbReference type="PROSITE" id="PS50090"/>
    </source>
</evidence>
<dbReference type="PANTHER" id="PTHR21654:SF60">
    <property type="entry name" value="TRIHELIX TRANSCRIPTION FACTOR PTL"/>
    <property type="match status" value="1"/>
</dbReference>
<reference evidence="9 10" key="1">
    <citation type="journal article" date="2023" name="Plants (Basel)">
        <title>Bridging the Gap: Combining Genomics and Transcriptomics Approaches to Understand Stylosanthes scabra, an Orphan Legume from the Brazilian Caatinga.</title>
        <authorList>
            <person name="Ferreira-Neto J.R.C."/>
            <person name="da Silva M.D."/>
            <person name="Binneck E."/>
            <person name="de Melo N.F."/>
            <person name="da Silva R.H."/>
            <person name="de Melo A.L.T.M."/>
            <person name="Pandolfi V."/>
            <person name="Bustamante F.O."/>
            <person name="Brasileiro-Vidal A.C."/>
            <person name="Benko-Iseppon A.M."/>
        </authorList>
    </citation>
    <scope>NUCLEOTIDE SEQUENCE [LARGE SCALE GENOMIC DNA]</scope>
    <source>
        <tissue evidence="9">Leaves</tissue>
    </source>
</reference>
<evidence type="ECO:0000256" key="7">
    <source>
        <dbReference type="SAM" id="MobiDB-lite"/>
    </source>
</evidence>
<keyword evidence="3" id="KW-0238">DNA-binding</keyword>
<name>A0ABU6WWH5_9FABA</name>
<dbReference type="Pfam" id="PF13837">
    <property type="entry name" value="Myb_DNA-bind_4"/>
    <property type="match status" value="1"/>
</dbReference>
<evidence type="ECO:0000256" key="2">
    <source>
        <dbReference type="ARBA" id="ARBA00023015"/>
    </source>
</evidence>
<dbReference type="PROSITE" id="PS50090">
    <property type="entry name" value="MYB_LIKE"/>
    <property type="match status" value="1"/>
</dbReference>
<keyword evidence="2" id="KW-0805">Transcription regulation</keyword>
<accession>A0ABU6WWH5</accession>
<comment type="caution">
    <text evidence="9">The sequence shown here is derived from an EMBL/GenBank/DDBJ whole genome shotgun (WGS) entry which is preliminary data.</text>
</comment>
<evidence type="ECO:0000256" key="1">
    <source>
        <dbReference type="ARBA" id="ARBA00004123"/>
    </source>
</evidence>
<evidence type="ECO:0000256" key="4">
    <source>
        <dbReference type="ARBA" id="ARBA00023163"/>
    </source>
</evidence>
<proteinExistence type="predicted"/>
<evidence type="ECO:0000256" key="3">
    <source>
        <dbReference type="ARBA" id="ARBA00023125"/>
    </source>
</evidence>
<sequence length="406" mass="47927">MEMEDHHQFNLHQNHHYACLTDLLMNNNAPMQQPQPPPITSHHHHLPPLPETTAMMFEMMGPRGMVVNESDSGVVGCMMGGGDASSSSKGRWPRQETLTLLEIRSKLHPKFKDANHKGPLWEQVSRIMLEEYGYERSGKKCREKFENLYKYYKKTKEGKAARQDGKHYRFFRQLEALYGDNNTTNNLNLQTKKNYCDNDNNNNNNNSIGLVNSASEFDISSSENDDDDESMMTKRKRRRWKMKTKVKEFIDSQMSKLVKKQEEWLEKLVKTMEEKEKERVVREEEWRREEATRLEKEHMFWAKERAWIEARDAALIDSLNKLTTRRETIIIKPQDQEQEQEEAQEAPPHVHDDEDDDGVMMMIMGDEEIVKIQNQNEVEEDIREKYLYVSEEYLMRASETSTTIHF</sequence>
<dbReference type="CDD" id="cd12203">
    <property type="entry name" value="GT1"/>
    <property type="match status" value="1"/>
</dbReference>
<feature type="region of interest" description="Disordered" evidence="7">
    <location>
        <begin position="28"/>
        <end position="47"/>
    </location>
</feature>
<keyword evidence="6" id="KW-0175">Coiled coil</keyword>
<dbReference type="InterPro" id="IPR001005">
    <property type="entry name" value="SANT/Myb"/>
</dbReference>
<evidence type="ECO:0000313" key="10">
    <source>
        <dbReference type="Proteomes" id="UP001341840"/>
    </source>
</evidence>
<dbReference type="Gene3D" id="1.10.10.60">
    <property type="entry name" value="Homeodomain-like"/>
    <property type="match status" value="1"/>
</dbReference>
<evidence type="ECO:0000256" key="5">
    <source>
        <dbReference type="ARBA" id="ARBA00023242"/>
    </source>
</evidence>
<feature type="coiled-coil region" evidence="6">
    <location>
        <begin position="258"/>
        <end position="285"/>
    </location>
</feature>
<organism evidence="9 10">
    <name type="scientific">Stylosanthes scabra</name>
    <dbReference type="NCBI Taxonomy" id="79078"/>
    <lineage>
        <taxon>Eukaryota</taxon>
        <taxon>Viridiplantae</taxon>
        <taxon>Streptophyta</taxon>
        <taxon>Embryophyta</taxon>
        <taxon>Tracheophyta</taxon>
        <taxon>Spermatophyta</taxon>
        <taxon>Magnoliopsida</taxon>
        <taxon>eudicotyledons</taxon>
        <taxon>Gunneridae</taxon>
        <taxon>Pentapetalae</taxon>
        <taxon>rosids</taxon>
        <taxon>fabids</taxon>
        <taxon>Fabales</taxon>
        <taxon>Fabaceae</taxon>
        <taxon>Papilionoideae</taxon>
        <taxon>50 kb inversion clade</taxon>
        <taxon>dalbergioids sensu lato</taxon>
        <taxon>Dalbergieae</taxon>
        <taxon>Pterocarpus clade</taxon>
        <taxon>Stylosanthes</taxon>
    </lineage>
</organism>
<keyword evidence="4" id="KW-0804">Transcription</keyword>
<comment type="subcellular location">
    <subcellularLocation>
        <location evidence="1">Nucleus</location>
    </subcellularLocation>
</comment>
<dbReference type="InterPro" id="IPR044822">
    <property type="entry name" value="Myb_DNA-bind_4"/>
</dbReference>
<keyword evidence="5" id="KW-0539">Nucleus</keyword>
<dbReference type="Proteomes" id="UP001341840">
    <property type="component" value="Unassembled WGS sequence"/>
</dbReference>
<dbReference type="EMBL" id="JASCZI010183069">
    <property type="protein sequence ID" value="MED6189013.1"/>
    <property type="molecule type" value="Genomic_DNA"/>
</dbReference>
<feature type="region of interest" description="Disordered" evidence="7">
    <location>
        <begin position="331"/>
        <end position="357"/>
    </location>
</feature>
<gene>
    <name evidence="9" type="ORF">PIB30_091457</name>
</gene>
<evidence type="ECO:0000256" key="6">
    <source>
        <dbReference type="SAM" id="Coils"/>
    </source>
</evidence>
<protein>
    <recommendedName>
        <fullName evidence="8">Myb-like domain-containing protein</fullName>
    </recommendedName>
</protein>